<name>A0ABT1QSN4_9GAMM</name>
<dbReference type="Proteomes" id="UP001165498">
    <property type="component" value="Unassembled WGS sequence"/>
</dbReference>
<accession>A0ABT1QSN4</accession>
<proteinExistence type="predicted"/>
<reference evidence="1" key="1">
    <citation type="submission" date="2022-07" db="EMBL/GenBank/DDBJ databases">
        <title>Tahibacter sp., a new gammaproteobacterium isolated from the silt sample collected at pig farm.</title>
        <authorList>
            <person name="Chen H."/>
        </authorList>
    </citation>
    <scope>NUCLEOTIDE SEQUENCE</scope>
    <source>
        <strain evidence="1">P2K</strain>
    </source>
</reference>
<gene>
    <name evidence="1" type="ORF">NM961_11215</name>
</gene>
<sequence>MPIVFVHGVNNRDGDSYRENALSRNGFLREVVAPKLGLGADQLTLISPYWGLHGARFAWNMAVLPETGAGFEAFGGDAEAEARGRVAGLLATSPLSGDILADAQRDFPAAVELLFAAAAAGADDENDARELARAYLACARYAEQNPRPAWLAQAAPGNFADQLLYAAEDGGDERFGAGGILDRLKEGLSRLAHAVPDKASSLAVRLVRKSLNASLTTFIGDAFTYLARRRNEDGSNGPIVQVVLDALHQAEQARSAQDDKLIVIAHSFGGEIMYDILSHFAPQLRVDCLITVGSQVGLFEELKLYLASDVQLPPDPPQGRLARPAAVRRWLNVFDTNDVLAYRLEPVVAGVSDFVYDTGYSALGAHGGYFERPSFYRRLAARLAQA</sequence>
<evidence type="ECO:0000313" key="1">
    <source>
        <dbReference type="EMBL" id="MCQ4165281.1"/>
    </source>
</evidence>
<evidence type="ECO:0000313" key="2">
    <source>
        <dbReference type="Proteomes" id="UP001165498"/>
    </source>
</evidence>
<dbReference type="SUPFAM" id="SSF53474">
    <property type="entry name" value="alpha/beta-Hydrolases"/>
    <property type="match status" value="1"/>
</dbReference>
<dbReference type="InterPro" id="IPR029058">
    <property type="entry name" value="AB_hydrolase_fold"/>
</dbReference>
<protein>
    <submittedName>
        <fullName evidence="1">DDHD family phospholipase</fullName>
    </submittedName>
</protein>
<dbReference type="Gene3D" id="3.40.50.1820">
    <property type="entry name" value="alpha/beta hydrolase"/>
    <property type="match status" value="1"/>
</dbReference>
<organism evidence="1 2">
    <name type="scientific">Tahibacter harae</name>
    <dbReference type="NCBI Taxonomy" id="2963937"/>
    <lineage>
        <taxon>Bacteria</taxon>
        <taxon>Pseudomonadati</taxon>
        <taxon>Pseudomonadota</taxon>
        <taxon>Gammaproteobacteria</taxon>
        <taxon>Lysobacterales</taxon>
        <taxon>Rhodanobacteraceae</taxon>
        <taxon>Tahibacter</taxon>
    </lineage>
</organism>
<dbReference type="EMBL" id="JANFQO010000009">
    <property type="protein sequence ID" value="MCQ4165281.1"/>
    <property type="molecule type" value="Genomic_DNA"/>
</dbReference>
<dbReference type="RefSeq" id="WP_255914413.1">
    <property type="nucleotide sequence ID" value="NZ_JANFQO010000009.1"/>
</dbReference>
<keyword evidence="2" id="KW-1185">Reference proteome</keyword>
<comment type="caution">
    <text evidence="1">The sequence shown here is derived from an EMBL/GenBank/DDBJ whole genome shotgun (WGS) entry which is preliminary data.</text>
</comment>